<comment type="caution">
    <text evidence="1">The sequence shown here is derived from an EMBL/GenBank/DDBJ whole genome shotgun (WGS) entry which is preliminary data.</text>
</comment>
<reference evidence="1 2" key="1">
    <citation type="submission" date="2019-09" db="EMBL/GenBank/DDBJ databases">
        <title>Whole genome sequences of isolates from the Mars Exploration Rovers.</title>
        <authorList>
            <person name="Seuylemezian A."/>
            <person name="Vaishampayan P."/>
        </authorList>
    </citation>
    <scope>NUCLEOTIDE SEQUENCE [LARGE SCALE GENOMIC DNA]</scope>
    <source>
        <strain evidence="1 2">MER_TA_151</strain>
    </source>
</reference>
<organism evidence="1 2">
    <name type="scientific">Niallia endozanthoxylica</name>
    <dbReference type="NCBI Taxonomy" id="2036016"/>
    <lineage>
        <taxon>Bacteria</taxon>
        <taxon>Bacillati</taxon>
        <taxon>Bacillota</taxon>
        <taxon>Bacilli</taxon>
        <taxon>Bacillales</taxon>
        <taxon>Bacillaceae</taxon>
        <taxon>Niallia</taxon>
    </lineage>
</organism>
<dbReference type="Proteomes" id="UP000326671">
    <property type="component" value="Unassembled WGS sequence"/>
</dbReference>
<evidence type="ECO:0000313" key="2">
    <source>
        <dbReference type="Proteomes" id="UP000326671"/>
    </source>
</evidence>
<gene>
    <name evidence="1" type="ORF">F4V44_20275</name>
</gene>
<proteinExistence type="predicted"/>
<dbReference type="AlphaFoldDB" id="A0A5J5HC66"/>
<name>A0A5J5HC66_9BACI</name>
<sequence length="88" mass="10533">MNIDTFLYYIHVYHNEINGGGTYKQVELIKEFRRYESEEKVNRLIEEAELISKQLNVEDWEMEPILLNLCNTYGKRHLKSITKIILAE</sequence>
<dbReference type="RefSeq" id="WP_150441834.1">
    <property type="nucleotide sequence ID" value="NZ_VYKL01000034.1"/>
</dbReference>
<protein>
    <submittedName>
        <fullName evidence="1">Uncharacterized protein</fullName>
    </submittedName>
</protein>
<evidence type="ECO:0000313" key="1">
    <source>
        <dbReference type="EMBL" id="KAA9018346.1"/>
    </source>
</evidence>
<dbReference type="EMBL" id="VYKL01000034">
    <property type="protein sequence ID" value="KAA9018346.1"/>
    <property type="molecule type" value="Genomic_DNA"/>
</dbReference>
<accession>A0A5J5HC66</accession>
<keyword evidence="2" id="KW-1185">Reference proteome</keyword>